<gene>
    <name evidence="1" type="ORF">GCM10023196_003810</name>
</gene>
<accession>A0ABP8TZK8</accession>
<keyword evidence="2" id="KW-1185">Reference proteome</keyword>
<reference evidence="2" key="1">
    <citation type="journal article" date="2019" name="Int. J. Syst. Evol. Microbiol.">
        <title>The Global Catalogue of Microorganisms (GCM) 10K type strain sequencing project: providing services to taxonomists for standard genome sequencing and annotation.</title>
        <authorList>
            <consortium name="The Broad Institute Genomics Platform"/>
            <consortium name="The Broad Institute Genome Sequencing Center for Infectious Disease"/>
            <person name="Wu L."/>
            <person name="Ma J."/>
        </authorList>
    </citation>
    <scope>NUCLEOTIDE SEQUENCE [LARGE SCALE GENOMIC DNA]</scope>
    <source>
        <strain evidence="2">JCM 17939</strain>
    </source>
</reference>
<dbReference type="EMBL" id="BAABHK010000001">
    <property type="protein sequence ID" value="GAA4620314.1"/>
    <property type="molecule type" value="Genomic_DNA"/>
</dbReference>
<evidence type="ECO:0000313" key="1">
    <source>
        <dbReference type="EMBL" id="GAA4620314.1"/>
    </source>
</evidence>
<evidence type="ECO:0000313" key="2">
    <source>
        <dbReference type="Proteomes" id="UP001501442"/>
    </source>
</evidence>
<comment type="caution">
    <text evidence="1">The sequence shown here is derived from an EMBL/GenBank/DDBJ whole genome shotgun (WGS) entry which is preliminary data.</text>
</comment>
<organism evidence="1 2">
    <name type="scientific">Actinoallomurus vinaceus</name>
    <dbReference type="NCBI Taxonomy" id="1080074"/>
    <lineage>
        <taxon>Bacteria</taxon>
        <taxon>Bacillati</taxon>
        <taxon>Actinomycetota</taxon>
        <taxon>Actinomycetes</taxon>
        <taxon>Streptosporangiales</taxon>
        <taxon>Thermomonosporaceae</taxon>
        <taxon>Actinoallomurus</taxon>
    </lineage>
</organism>
<name>A0ABP8TZK8_9ACTN</name>
<dbReference type="Proteomes" id="UP001501442">
    <property type="component" value="Unassembled WGS sequence"/>
</dbReference>
<proteinExistence type="predicted"/>
<sequence>MPVTAADLTDAVELPVPQGLTIRHVTDRPGMRDLVNAYAEPLGFPSEAIDTMVERKLEYLSRDPKLIHLVGLLELTGGGSGRRE</sequence>
<protein>
    <submittedName>
        <fullName evidence="1">Uncharacterized protein</fullName>
    </submittedName>
</protein>